<dbReference type="SUPFAM" id="SSF57567">
    <property type="entry name" value="Serine protease inhibitors"/>
    <property type="match status" value="1"/>
</dbReference>
<dbReference type="STRING" id="66420.A0A0N0PAH3"/>
<dbReference type="InterPro" id="IPR002919">
    <property type="entry name" value="TIL_dom"/>
</dbReference>
<sequence>MCEENEEFMSCGSACPATCSQPEPLECSLACSIGCFCKSGYYRDDATNKCNLAPKRMKYSICVTPVASHPAKILTLSARRSALQGAFARLVYCEVRIRPASVWRSALLMAPIQGPCLNILMRLIKFFIFLMFK</sequence>
<keyword evidence="1" id="KW-0646">Protease inhibitor</keyword>
<gene>
    <name evidence="4" type="ORF">RR46_00792</name>
</gene>
<evidence type="ECO:0000256" key="2">
    <source>
        <dbReference type="ARBA" id="ARBA00023157"/>
    </source>
</evidence>
<evidence type="ECO:0000259" key="3">
    <source>
        <dbReference type="Pfam" id="PF01826"/>
    </source>
</evidence>
<dbReference type="EMBL" id="KQ458449">
    <property type="protein sequence ID" value="KPJ05892.1"/>
    <property type="molecule type" value="Genomic_DNA"/>
</dbReference>
<reference evidence="4 5" key="1">
    <citation type="journal article" date="2015" name="Nat. Commun.">
        <title>Outbred genome sequencing and CRISPR/Cas9 gene editing in butterflies.</title>
        <authorList>
            <person name="Li X."/>
            <person name="Fan D."/>
            <person name="Zhang W."/>
            <person name="Liu G."/>
            <person name="Zhang L."/>
            <person name="Zhao L."/>
            <person name="Fang X."/>
            <person name="Chen L."/>
            <person name="Dong Y."/>
            <person name="Chen Y."/>
            <person name="Ding Y."/>
            <person name="Zhao R."/>
            <person name="Feng M."/>
            <person name="Zhu Y."/>
            <person name="Feng Y."/>
            <person name="Jiang X."/>
            <person name="Zhu D."/>
            <person name="Xiang H."/>
            <person name="Feng X."/>
            <person name="Li S."/>
            <person name="Wang J."/>
            <person name="Zhang G."/>
            <person name="Kronforst M.R."/>
            <person name="Wang W."/>
        </authorList>
    </citation>
    <scope>NUCLEOTIDE SEQUENCE [LARGE SCALE GENOMIC DNA]</scope>
    <source>
        <strain evidence="4">Ya'a_city_454_Px</strain>
        <tissue evidence="4">Whole body</tissue>
    </source>
</reference>
<dbReference type="Proteomes" id="UP000053268">
    <property type="component" value="Unassembled WGS sequence"/>
</dbReference>
<dbReference type="InterPro" id="IPR036084">
    <property type="entry name" value="Ser_inhib-like_sf"/>
</dbReference>
<name>A0A0N0PAH3_PAPXU</name>
<protein>
    <recommendedName>
        <fullName evidence="3">TIL domain-containing protein</fullName>
    </recommendedName>
</protein>
<keyword evidence="2" id="KW-1015">Disulfide bond</keyword>
<evidence type="ECO:0000313" key="5">
    <source>
        <dbReference type="Proteomes" id="UP000053268"/>
    </source>
</evidence>
<dbReference type="Gene3D" id="2.10.25.10">
    <property type="entry name" value="Laminin"/>
    <property type="match status" value="1"/>
</dbReference>
<proteinExistence type="predicted"/>
<organism evidence="4 5">
    <name type="scientific">Papilio xuthus</name>
    <name type="common">Asian swallowtail butterfly</name>
    <dbReference type="NCBI Taxonomy" id="66420"/>
    <lineage>
        <taxon>Eukaryota</taxon>
        <taxon>Metazoa</taxon>
        <taxon>Ecdysozoa</taxon>
        <taxon>Arthropoda</taxon>
        <taxon>Hexapoda</taxon>
        <taxon>Insecta</taxon>
        <taxon>Pterygota</taxon>
        <taxon>Neoptera</taxon>
        <taxon>Endopterygota</taxon>
        <taxon>Lepidoptera</taxon>
        <taxon>Glossata</taxon>
        <taxon>Ditrysia</taxon>
        <taxon>Papilionoidea</taxon>
        <taxon>Papilionidae</taxon>
        <taxon>Papilioninae</taxon>
        <taxon>Papilio</taxon>
    </lineage>
</organism>
<dbReference type="CDD" id="cd19941">
    <property type="entry name" value="TIL"/>
    <property type="match status" value="1"/>
</dbReference>
<keyword evidence="5" id="KW-1185">Reference proteome</keyword>
<dbReference type="AlphaFoldDB" id="A0A0N0PAH3"/>
<dbReference type="Pfam" id="PF01826">
    <property type="entry name" value="TIL"/>
    <property type="match status" value="1"/>
</dbReference>
<dbReference type="GO" id="GO:0030414">
    <property type="term" value="F:peptidase inhibitor activity"/>
    <property type="evidence" value="ECO:0007669"/>
    <property type="project" value="UniProtKB-KW"/>
</dbReference>
<dbReference type="PANTHER" id="PTHR23259">
    <property type="entry name" value="RIDDLE"/>
    <property type="match status" value="1"/>
</dbReference>
<dbReference type="PANTHER" id="PTHR23259:SF70">
    <property type="entry name" value="ACCESSORY GLAND PROTEIN ACP62F-RELATED"/>
    <property type="match status" value="1"/>
</dbReference>
<feature type="domain" description="TIL" evidence="3">
    <location>
        <begin position="2"/>
        <end position="50"/>
    </location>
</feature>
<evidence type="ECO:0000313" key="4">
    <source>
        <dbReference type="EMBL" id="KPJ05892.1"/>
    </source>
</evidence>
<accession>A0A0N0PAH3</accession>
<evidence type="ECO:0000256" key="1">
    <source>
        <dbReference type="ARBA" id="ARBA00022690"/>
    </source>
</evidence>
<dbReference type="InterPro" id="IPR051368">
    <property type="entry name" value="SerProtInhib-TIL_Domain"/>
</dbReference>